<protein>
    <submittedName>
        <fullName evidence="2">Uncharacterized protein</fullName>
    </submittedName>
</protein>
<sequence>MSTPQKSRLPKAYTDQQLAFLRSHLGEFERRTQGNVRGDAKKFALERAEEFIGRFGFPAEFTGVEEPDARFREQIYNWFKNTVGRNRRKLEGRPKSTSTAATTWPSPPASVTTSAPSVPHPLPLPPLTALPPTLRDAFIQRVDPPTLANIIRSFVHSSPHSKLPLNPVIQTLFDAIQDNPPHAFIRLFLDASSYFTPDIIHAGISGPLAATSALSIQIRRNSIWVPSPPSPSTFSEEMNRISLDRQRKKHYINWARIHAASIDLGVRFEISEVMARDAVWQDDEVEWVAGVFVLRALIRASPREDYEGLLGEYESRWREMRDENRQAMVTDVLLGAREDLSKLVQHP</sequence>
<dbReference type="EMBL" id="CM032181">
    <property type="protein sequence ID" value="KAG7099427.1"/>
    <property type="molecule type" value="Genomic_DNA"/>
</dbReference>
<proteinExistence type="predicted"/>
<dbReference type="KEGG" id="more:E1B28_001279"/>
<name>A0A9P7V3E7_9AGAR</name>
<dbReference type="AlphaFoldDB" id="A0A9P7V3E7"/>
<evidence type="ECO:0000313" key="2">
    <source>
        <dbReference type="EMBL" id="KAG7099427.1"/>
    </source>
</evidence>
<organism evidence="2 3">
    <name type="scientific">Marasmius oreades</name>
    <name type="common">fairy-ring Marasmius</name>
    <dbReference type="NCBI Taxonomy" id="181124"/>
    <lineage>
        <taxon>Eukaryota</taxon>
        <taxon>Fungi</taxon>
        <taxon>Dikarya</taxon>
        <taxon>Basidiomycota</taxon>
        <taxon>Agaricomycotina</taxon>
        <taxon>Agaricomycetes</taxon>
        <taxon>Agaricomycetidae</taxon>
        <taxon>Agaricales</taxon>
        <taxon>Marasmiineae</taxon>
        <taxon>Marasmiaceae</taxon>
        <taxon>Marasmius</taxon>
    </lineage>
</organism>
<accession>A0A9P7V3E7</accession>
<feature type="compositionally biased region" description="Low complexity" evidence="1">
    <location>
        <begin position="95"/>
        <end position="117"/>
    </location>
</feature>
<dbReference type="OrthoDB" id="4980495at2759"/>
<evidence type="ECO:0000313" key="3">
    <source>
        <dbReference type="Proteomes" id="UP001049176"/>
    </source>
</evidence>
<gene>
    <name evidence="2" type="ORF">E1B28_001279</name>
</gene>
<dbReference type="Proteomes" id="UP001049176">
    <property type="component" value="Chromosome 1"/>
</dbReference>
<evidence type="ECO:0000256" key="1">
    <source>
        <dbReference type="SAM" id="MobiDB-lite"/>
    </source>
</evidence>
<reference evidence="2" key="1">
    <citation type="journal article" date="2021" name="Genome Biol. Evol.">
        <title>The assembled and annotated genome of the fairy-ring fungus Marasmius oreades.</title>
        <authorList>
            <person name="Hiltunen M."/>
            <person name="Ament-Velasquez S.L."/>
            <person name="Johannesson H."/>
        </authorList>
    </citation>
    <scope>NUCLEOTIDE SEQUENCE</scope>
    <source>
        <strain evidence="2">03SP1</strain>
    </source>
</reference>
<dbReference type="RefSeq" id="XP_043015897.1">
    <property type="nucleotide sequence ID" value="XM_043147192.1"/>
</dbReference>
<comment type="caution">
    <text evidence="2">The sequence shown here is derived from an EMBL/GenBank/DDBJ whole genome shotgun (WGS) entry which is preliminary data.</text>
</comment>
<keyword evidence="3" id="KW-1185">Reference proteome</keyword>
<dbReference type="GeneID" id="66070355"/>
<feature type="region of interest" description="Disordered" evidence="1">
    <location>
        <begin position="87"/>
        <end position="117"/>
    </location>
</feature>